<dbReference type="PROSITE" id="PS50294">
    <property type="entry name" value="WD_REPEATS_REGION"/>
    <property type="match status" value="2"/>
</dbReference>
<evidence type="ECO:0000256" key="2">
    <source>
        <dbReference type="ARBA" id="ARBA00022574"/>
    </source>
</evidence>
<dbReference type="InterPro" id="IPR015943">
    <property type="entry name" value="WD40/YVTN_repeat-like_dom_sf"/>
</dbReference>
<dbReference type="SMART" id="SM00320">
    <property type="entry name" value="WD40"/>
    <property type="match status" value="5"/>
</dbReference>
<reference evidence="8 9" key="1">
    <citation type="journal article" date="2012" name="Science">
        <title>The Paleozoic origin of enzymatic lignin decomposition reconstructed from 31 fungal genomes.</title>
        <authorList>
            <person name="Floudas D."/>
            <person name="Binder M."/>
            <person name="Riley R."/>
            <person name="Barry K."/>
            <person name="Blanchette R.A."/>
            <person name="Henrissat B."/>
            <person name="Martinez A.T."/>
            <person name="Otillar R."/>
            <person name="Spatafora J.W."/>
            <person name="Yadav J.S."/>
            <person name="Aerts A."/>
            <person name="Benoit I."/>
            <person name="Boyd A."/>
            <person name="Carlson A."/>
            <person name="Copeland A."/>
            <person name="Coutinho P.M."/>
            <person name="de Vries R.P."/>
            <person name="Ferreira P."/>
            <person name="Findley K."/>
            <person name="Foster B."/>
            <person name="Gaskell J."/>
            <person name="Glotzer D."/>
            <person name="Gorecki P."/>
            <person name="Heitman J."/>
            <person name="Hesse C."/>
            <person name="Hori C."/>
            <person name="Igarashi K."/>
            <person name="Jurgens J.A."/>
            <person name="Kallen N."/>
            <person name="Kersten P."/>
            <person name="Kohler A."/>
            <person name="Kuees U."/>
            <person name="Kumar T.K.A."/>
            <person name="Kuo A."/>
            <person name="LaButti K."/>
            <person name="Larrondo L.F."/>
            <person name="Lindquist E."/>
            <person name="Ling A."/>
            <person name="Lombard V."/>
            <person name="Lucas S."/>
            <person name="Lundell T."/>
            <person name="Martin R."/>
            <person name="McLaughlin D.J."/>
            <person name="Morgenstern I."/>
            <person name="Morin E."/>
            <person name="Murat C."/>
            <person name="Nagy L.G."/>
            <person name="Nolan M."/>
            <person name="Ohm R.A."/>
            <person name="Patyshakuliyeva A."/>
            <person name="Rokas A."/>
            <person name="Ruiz-Duenas F.J."/>
            <person name="Sabat G."/>
            <person name="Salamov A."/>
            <person name="Samejima M."/>
            <person name="Schmutz J."/>
            <person name="Slot J.C."/>
            <person name="St John F."/>
            <person name="Stenlid J."/>
            <person name="Sun H."/>
            <person name="Sun S."/>
            <person name="Syed K."/>
            <person name="Tsang A."/>
            <person name="Wiebenga A."/>
            <person name="Young D."/>
            <person name="Pisabarro A."/>
            <person name="Eastwood D.C."/>
            <person name="Martin F."/>
            <person name="Cullen D."/>
            <person name="Grigoriev I.V."/>
            <person name="Hibbett D.S."/>
        </authorList>
    </citation>
    <scope>NUCLEOTIDE SEQUENCE</scope>
    <source>
        <strain evidence="9">FP-58527</strain>
    </source>
</reference>
<dbReference type="STRING" id="743788.S8FX54"/>
<comment type="similarity">
    <text evidence="5">Belongs to the WD repeat cdt2 family.</text>
</comment>
<dbReference type="PROSITE" id="PS50082">
    <property type="entry name" value="WD_REPEATS_2"/>
    <property type="match status" value="3"/>
</dbReference>
<evidence type="ECO:0000256" key="1">
    <source>
        <dbReference type="ARBA" id="ARBA00004906"/>
    </source>
</evidence>
<dbReference type="InterPro" id="IPR019775">
    <property type="entry name" value="WD40_repeat_CS"/>
</dbReference>
<evidence type="ECO:0000256" key="5">
    <source>
        <dbReference type="ARBA" id="ARBA00038344"/>
    </source>
</evidence>
<evidence type="ECO:0000256" key="4">
    <source>
        <dbReference type="ARBA" id="ARBA00022786"/>
    </source>
</evidence>
<dbReference type="HOGENOM" id="CLU_038595_0_0_1"/>
<keyword evidence="9" id="KW-1185">Reference proteome</keyword>
<dbReference type="eggNOG" id="KOG0321">
    <property type="taxonomic scope" value="Eukaryota"/>
</dbReference>
<feature type="compositionally biased region" description="Polar residues" evidence="7">
    <location>
        <begin position="276"/>
        <end position="285"/>
    </location>
</feature>
<dbReference type="Proteomes" id="UP000015241">
    <property type="component" value="Unassembled WGS sequence"/>
</dbReference>
<dbReference type="Gene3D" id="2.130.10.10">
    <property type="entry name" value="YVTN repeat-like/Quinoprotein amine dehydrogenase"/>
    <property type="match status" value="2"/>
</dbReference>
<dbReference type="InterPro" id="IPR036322">
    <property type="entry name" value="WD40_repeat_dom_sf"/>
</dbReference>
<feature type="repeat" description="WD" evidence="6">
    <location>
        <begin position="394"/>
        <end position="423"/>
    </location>
</feature>
<dbReference type="OrthoDB" id="2096344at2759"/>
<protein>
    <submittedName>
        <fullName evidence="8">Uncharacterized protein</fullName>
    </submittedName>
</protein>
<evidence type="ECO:0000256" key="3">
    <source>
        <dbReference type="ARBA" id="ARBA00022737"/>
    </source>
</evidence>
<evidence type="ECO:0000313" key="9">
    <source>
        <dbReference type="Proteomes" id="UP000015241"/>
    </source>
</evidence>
<evidence type="ECO:0000313" key="8">
    <source>
        <dbReference type="EMBL" id="EPT02835.1"/>
    </source>
</evidence>
<keyword evidence="2 6" id="KW-0853">WD repeat</keyword>
<dbReference type="EMBL" id="KE504133">
    <property type="protein sequence ID" value="EPT02835.1"/>
    <property type="molecule type" value="Genomic_DNA"/>
</dbReference>
<dbReference type="Pfam" id="PF00400">
    <property type="entry name" value="WD40"/>
    <property type="match status" value="4"/>
</dbReference>
<dbReference type="InterPro" id="IPR051865">
    <property type="entry name" value="WD-repeat_CDT2_adapter"/>
</dbReference>
<keyword evidence="4" id="KW-0833">Ubl conjugation pathway</keyword>
<gene>
    <name evidence="8" type="ORF">FOMPIDRAFT_1117435</name>
</gene>
<sequence length="450" mass="48031">MHGTIVFTRSIIQSFVSSHKSDVYKCHSTDEASYTAVPYACAYSNGAKSGHTPLLAIATEQGAVHVVNTSPRRDWDCEPPRTVLTPHANGVFDIKWSPSDKLIATASGDHTVRISTPASSASSEDQVLHVLHGHSGTVKCVAWDPAYDGEVLCTGGRDGGICVWDLRVGERSGSSRRETRSAAAAGDAEEDSVLQPVISIPGAHEDGKPSKPRPRKSRPTPAAAVRSVTSIVYANGSSHTLISSSSYDGALRQWDLRLPITSKKTPKSKAASRSTLISTDPTTLGGTRRARGITTLVPGTGPSAGQLFALGTDARVHTFALPSLEPLSGYGPPEADAFAYTHPQMQTNSFYVRAALSPCGRWLANGSTADGRVFLFDVGSSARWAGGSAQAVVLRGQRGEVGALDWAQGMLATCADDATVRIWRPDIGVHRRCLEDSEEMRWHWSWGADD</sequence>
<dbReference type="FunCoup" id="S8FX54">
    <property type="interactions" value="218"/>
</dbReference>
<proteinExistence type="inferred from homology"/>
<dbReference type="InParanoid" id="S8FX54"/>
<dbReference type="PROSITE" id="PS00678">
    <property type="entry name" value="WD_REPEATS_1"/>
    <property type="match status" value="1"/>
</dbReference>
<dbReference type="AlphaFoldDB" id="S8FX54"/>
<dbReference type="SUPFAM" id="SSF50978">
    <property type="entry name" value="WD40 repeat-like"/>
    <property type="match status" value="1"/>
</dbReference>
<evidence type="ECO:0000256" key="6">
    <source>
        <dbReference type="PROSITE-ProRule" id="PRU00221"/>
    </source>
</evidence>
<dbReference type="PANTHER" id="PTHR22852:SF0">
    <property type="entry name" value="DENTICLELESS PROTEIN HOMOLOG"/>
    <property type="match status" value="1"/>
</dbReference>
<accession>S8FX54</accession>
<feature type="region of interest" description="Disordered" evidence="7">
    <location>
        <begin position="173"/>
        <end position="224"/>
    </location>
</feature>
<dbReference type="GO" id="GO:0030674">
    <property type="term" value="F:protein-macromolecule adaptor activity"/>
    <property type="evidence" value="ECO:0007669"/>
    <property type="project" value="TreeGrafter"/>
</dbReference>
<dbReference type="GO" id="GO:0043161">
    <property type="term" value="P:proteasome-mediated ubiquitin-dependent protein catabolic process"/>
    <property type="evidence" value="ECO:0007669"/>
    <property type="project" value="TreeGrafter"/>
</dbReference>
<feature type="repeat" description="WD" evidence="6">
    <location>
        <begin position="131"/>
        <end position="174"/>
    </location>
</feature>
<comment type="pathway">
    <text evidence="1">Protein modification; protein ubiquitination.</text>
</comment>
<keyword evidence="3" id="KW-0677">Repeat</keyword>
<name>S8FX54_FOMSC</name>
<evidence type="ECO:0000256" key="7">
    <source>
        <dbReference type="SAM" id="MobiDB-lite"/>
    </source>
</evidence>
<dbReference type="GO" id="GO:0005634">
    <property type="term" value="C:nucleus"/>
    <property type="evidence" value="ECO:0007669"/>
    <property type="project" value="TreeGrafter"/>
</dbReference>
<feature type="region of interest" description="Disordered" evidence="7">
    <location>
        <begin position="265"/>
        <end position="287"/>
    </location>
</feature>
<feature type="repeat" description="WD" evidence="6">
    <location>
        <begin position="84"/>
        <end position="114"/>
    </location>
</feature>
<organism evidence="8 9">
    <name type="scientific">Fomitopsis schrenkii</name>
    <name type="common">Brown rot fungus</name>
    <dbReference type="NCBI Taxonomy" id="2126942"/>
    <lineage>
        <taxon>Eukaryota</taxon>
        <taxon>Fungi</taxon>
        <taxon>Dikarya</taxon>
        <taxon>Basidiomycota</taxon>
        <taxon>Agaricomycotina</taxon>
        <taxon>Agaricomycetes</taxon>
        <taxon>Polyporales</taxon>
        <taxon>Fomitopsis</taxon>
    </lineage>
</organism>
<dbReference type="PANTHER" id="PTHR22852">
    <property type="entry name" value="LETHAL 2 DENTICLELESS PROTEIN RETINOIC ACID-REGULATED NUCLEAR MATRIX-ASSOCIATED PROTEIN"/>
    <property type="match status" value="1"/>
</dbReference>
<dbReference type="InterPro" id="IPR001680">
    <property type="entry name" value="WD40_rpt"/>
</dbReference>